<name>A0A5S9ILD6_UABAM</name>
<protein>
    <submittedName>
        <fullName evidence="1">Deoxyribodipyrimidine photo-lyase</fullName>
    </submittedName>
</protein>
<gene>
    <name evidence="1" type="ORF">UABAM_02010</name>
</gene>
<keyword evidence="1" id="KW-0456">Lyase</keyword>
<dbReference type="PANTHER" id="PTHR37822">
    <property type="entry name" value="SPORE PHOTOPRODUCT LYASE-RELATED"/>
    <property type="match status" value="1"/>
</dbReference>
<dbReference type="GO" id="GO:0051539">
    <property type="term" value="F:4 iron, 4 sulfur cluster binding"/>
    <property type="evidence" value="ECO:0007669"/>
    <property type="project" value="TreeGrafter"/>
</dbReference>
<dbReference type="RefSeq" id="WP_151967850.1">
    <property type="nucleotide sequence ID" value="NZ_AP019860.1"/>
</dbReference>
<dbReference type="EMBL" id="AP019860">
    <property type="protein sequence ID" value="BBM83657.1"/>
    <property type="molecule type" value="Genomic_DNA"/>
</dbReference>
<proteinExistence type="predicted"/>
<dbReference type="InterPro" id="IPR049539">
    <property type="entry name" value="SPL"/>
</dbReference>
<accession>A0A5S9ILD6</accession>
<reference evidence="1 2" key="1">
    <citation type="submission" date="2019-08" db="EMBL/GenBank/DDBJ databases">
        <title>Complete genome sequence of Candidatus Uab amorphum.</title>
        <authorList>
            <person name="Shiratori T."/>
            <person name="Suzuki S."/>
            <person name="Kakizawa Y."/>
            <person name="Ishida K."/>
        </authorList>
    </citation>
    <scope>NUCLEOTIDE SEQUENCE [LARGE SCALE GENOMIC DNA]</scope>
    <source>
        <strain evidence="1 2">SRT547</strain>
    </source>
</reference>
<dbReference type="PANTHER" id="PTHR37822:SF2">
    <property type="entry name" value="SPORE PHOTOPRODUCT LYASE"/>
    <property type="match status" value="1"/>
</dbReference>
<organism evidence="1 2">
    <name type="scientific">Uabimicrobium amorphum</name>
    <dbReference type="NCBI Taxonomy" id="2596890"/>
    <lineage>
        <taxon>Bacteria</taxon>
        <taxon>Pseudomonadati</taxon>
        <taxon>Planctomycetota</taxon>
        <taxon>Candidatus Uabimicrobiia</taxon>
        <taxon>Candidatus Uabimicrobiales</taxon>
        <taxon>Candidatus Uabimicrobiaceae</taxon>
        <taxon>Candidatus Uabimicrobium</taxon>
    </lineage>
</organism>
<dbReference type="GO" id="GO:0003913">
    <property type="term" value="F:DNA photolyase activity"/>
    <property type="evidence" value="ECO:0007669"/>
    <property type="project" value="TreeGrafter"/>
</dbReference>
<dbReference type="Gene3D" id="3.40.50.12110">
    <property type="match status" value="1"/>
</dbReference>
<dbReference type="InterPro" id="IPR058240">
    <property type="entry name" value="rSAM_sf"/>
</dbReference>
<keyword evidence="2" id="KW-1185">Reference proteome</keyword>
<sequence length="330" mass="38905">MIDTIYIEEEIKEHARTQEICQRFPKARIVFCERYGEVFNRKVQNFRLQKQKPALILAKKFQHFVLEAPEGYGIGAKKNFYFSHMMNCIYDCRYCFLQGMYRSAHYLLFINFEDFAASIEQIRKEHPTQQVHFFSGYDCDSLALDQVTKFSEYFVPLFPRSQNAWLELRTKSVNVKPLLAMRDHNCIAAFSFTPQVISEKIEDKVPSVSARLSAIEKLQQCGWNIGLRFDPLIYHREYRENYQKLFAQIFAKIDLDCLHSVSLGQFRLPKTMFNNIHKLYPDEKLFAGPLVEKSGMVSYEGELGEEMFDFCTTELLKYIDKNVFFPCVYE</sequence>
<dbReference type="KEGG" id="uam:UABAM_02010"/>
<evidence type="ECO:0000313" key="1">
    <source>
        <dbReference type="EMBL" id="BBM83657.1"/>
    </source>
</evidence>
<dbReference type="GO" id="GO:0042601">
    <property type="term" value="C:endospore-forming forespore"/>
    <property type="evidence" value="ECO:0007669"/>
    <property type="project" value="TreeGrafter"/>
</dbReference>
<dbReference type="Pfam" id="PF20903">
    <property type="entry name" value="SPL"/>
    <property type="match status" value="1"/>
</dbReference>
<dbReference type="SUPFAM" id="SSF102114">
    <property type="entry name" value="Radical SAM enzymes"/>
    <property type="match status" value="1"/>
</dbReference>
<dbReference type="GO" id="GO:1904047">
    <property type="term" value="F:S-adenosyl-L-methionine binding"/>
    <property type="evidence" value="ECO:0007669"/>
    <property type="project" value="TreeGrafter"/>
</dbReference>
<dbReference type="Proteomes" id="UP000326354">
    <property type="component" value="Chromosome"/>
</dbReference>
<dbReference type="AlphaFoldDB" id="A0A5S9ILD6"/>
<evidence type="ECO:0000313" key="2">
    <source>
        <dbReference type="Proteomes" id="UP000326354"/>
    </source>
</evidence>
<dbReference type="Gene3D" id="3.80.30.30">
    <property type="match status" value="1"/>
</dbReference>
<dbReference type="OrthoDB" id="9783671at2"/>